<evidence type="ECO:0000259" key="7">
    <source>
        <dbReference type="PROSITE" id="PS51194"/>
    </source>
</evidence>
<dbReference type="GO" id="GO:0005524">
    <property type="term" value="F:ATP binding"/>
    <property type="evidence" value="ECO:0007669"/>
    <property type="project" value="UniProtKB-KW"/>
</dbReference>
<dbReference type="SMART" id="SM00487">
    <property type="entry name" value="DEXDc"/>
    <property type="match status" value="1"/>
</dbReference>
<reference evidence="9" key="1">
    <citation type="submission" date="2019-08" db="EMBL/GenBank/DDBJ databases">
        <title>Limnoglobus roseus gen. nov., sp. nov., a novel freshwater planctomycete with a giant genome from the family Gemmataceae.</title>
        <authorList>
            <person name="Kulichevskaya I.S."/>
            <person name="Naumoff D.G."/>
            <person name="Miroshnikov K."/>
            <person name="Ivanova A."/>
            <person name="Philippov D.A."/>
            <person name="Hakobyan A."/>
            <person name="Rijpstra I.C."/>
            <person name="Sinninghe Damste J.S."/>
            <person name="Liesack W."/>
            <person name="Dedysh S.N."/>
        </authorList>
    </citation>
    <scope>NUCLEOTIDE SEQUENCE [LARGE SCALE GENOMIC DNA]</scope>
    <source>
        <strain evidence="9">PX52</strain>
    </source>
</reference>
<evidence type="ECO:0000256" key="3">
    <source>
        <dbReference type="ARBA" id="ARBA00022806"/>
    </source>
</evidence>
<accession>A0A5C1ACI6</accession>
<evidence type="ECO:0000256" key="4">
    <source>
        <dbReference type="ARBA" id="ARBA00022840"/>
    </source>
</evidence>
<dbReference type="GO" id="GO:0016787">
    <property type="term" value="F:hydrolase activity"/>
    <property type="evidence" value="ECO:0007669"/>
    <property type="project" value="UniProtKB-KW"/>
</dbReference>
<dbReference type="InterPro" id="IPR057342">
    <property type="entry name" value="DEXDc_RapA"/>
</dbReference>
<dbReference type="InterPro" id="IPR049730">
    <property type="entry name" value="SNF2/RAD54-like_C"/>
</dbReference>
<dbReference type="Pfam" id="PF00271">
    <property type="entry name" value="Helicase_C"/>
    <property type="match status" value="1"/>
</dbReference>
<dbReference type="InterPro" id="IPR014001">
    <property type="entry name" value="Helicase_ATP-bd"/>
</dbReference>
<proteinExistence type="predicted"/>
<dbReference type="SMART" id="SM00490">
    <property type="entry name" value="HELICc"/>
    <property type="match status" value="1"/>
</dbReference>
<dbReference type="InterPro" id="IPR027417">
    <property type="entry name" value="P-loop_NTPase"/>
</dbReference>
<dbReference type="Proteomes" id="UP000324974">
    <property type="component" value="Chromosome"/>
</dbReference>
<evidence type="ECO:0000313" key="8">
    <source>
        <dbReference type="EMBL" id="QEL14824.1"/>
    </source>
</evidence>
<sequence length="936" mass="103685">MSFAVGSLVRVRGREWVVLPETTPDTVVARPLGGGDDEVAGFFLPIEKVEPATFQLPDPSEAGDYRSCRLLRDALRLGFRSSAGPFRSFARLGVEPRPYQLVPLLLALKLDPVRLLIADDVGIGKTVEAGLIVREMIDRGEIKRFAVLCPPQIAEQWQAELRSKFHLDAELVLPGTVTRLEKACRMNQSIFDRFPYVIVSTDFIKADRRRDDFVRDCPEMVIVDEAHACALSGDGRGARHQRHQLVKLLAGNKNRHLLLVTATPHSGNEEAFRSLLILLDTSFADLPADLSGDKNRQVRERIAAHFVQRRRGDITHYLQTDTPFPEREEKEETYKLHPEYQRLFKQVLEYAKESVSDTTLNKQRQRIRWWSALALLRSMASSPAAAMSTLRTRAIDANTPEEADAQGRQAVLDLVEDDSAEGTDVAPAGAEVEPGDQSEAGRRLMTMANAAEGLHGAKDAKLKRACAILEDLLASGYNPIVFCRFIPTAEYVAAELRKKLKGVTVEAVTGLLPPKEREDRVNALDACEKRVLVCTDCLSEGINLQHLFNAVFHYDLSWNPTRHEQREGRVDRYGQPSPKVRALTYYGIDNQIDGVVLDVLLRKHKAIRTSLGVSIPLPTDSEQVIQAVFEGMLLKGKKKGPGPGLFDELLVDEIDQQWKSATEREKLSRTLFAQQTIKVEDVVREMDAAREAVGTGVDVAGFVRTALVASKAAVDGDLAVRIDLTEAPRALKDQLHPALGLRPGKEVFTARFELPVTGNEILLSRSSPAVEALANHVLNAALDSHLDGPARRCGVIRTGKVAKRTTLLLLRHRFHIVTKSGSEEQPLLAEDSHLVAFAGSPQNAEWLPPGVAEELLLAEPDANVSAEQARDFIQKVIDGEEHLRPKLAEFATARGEVLLDAHSRVRQASRAKGVRHRVEAQELPDVLGVFVYLPKV</sequence>
<dbReference type="CDD" id="cd18011">
    <property type="entry name" value="DEXDc_RapA"/>
    <property type="match status" value="1"/>
</dbReference>
<evidence type="ECO:0000256" key="5">
    <source>
        <dbReference type="SAM" id="MobiDB-lite"/>
    </source>
</evidence>
<dbReference type="PANTHER" id="PTHR45766:SF6">
    <property type="entry name" value="SWI_SNF-RELATED MATRIX-ASSOCIATED ACTIN-DEPENDENT REGULATOR OF CHROMATIN SUBFAMILY A-LIKE PROTEIN 1"/>
    <property type="match status" value="1"/>
</dbReference>
<keyword evidence="1" id="KW-0547">Nucleotide-binding</keyword>
<feature type="domain" description="Helicase ATP-binding" evidence="6">
    <location>
        <begin position="106"/>
        <end position="282"/>
    </location>
</feature>
<keyword evidence="4" id="KW-0067">ATP-binding</keyword>
<dbReference type="KEGG" id="lrs:PX52LOC_01722"/>
<dbReference type="Gene3D" id="3.40.50.300">
    <property type="entry name" value="P-loop containing nucleotide triphosphate hydrolases"/>
    <property type="match status" value="1"/>
</dbReference>
<feature type="region of interest" description="Disordered" evidence="5">
    <location>
        <begin position="418"/>
        <end position="440"/>
    </location>
</feature>
<dbReference type="PROSITE" id="PS51192">
    <property type="entry name" value="HELICASE_ATP_BIND_1"/>
    <property type="match status" value="1"/>
</dbReference>
<gene>
    <name evidence="8" type="ORF">PX52LOC_01722</name>
</gene>
<keyword evidence="9" id="KW-1185">Reference proteome</keyword>
<dbReference type="InterPro" id="IPR001650">
    <property type="entry name" value="Helicase_C-like"/>
</dbReference>
<dbReference type="AlphaFoldDB" id="A0A5C1ACI6"/>
<evidence type="ECO:0000313" key="9">
    <source>
        <dbReference type="Proteomes" id="UP000324974"/>
    </source>
</evidence>
<dbReference type="EMBL" id="CP042425">
    <property type="protein sequence ID" value="QEL14824.1"/>
    <property type="molecule type" value="Genomic_DNA"/>
</dbReference>
<keyword evidence="2" id="KW-0378">Hydrolase</keyword>
<dbReference type="Pfam" id="PF00176">
    <property type="entry name" value="SNF2-rel_dom"/>
    <property type="match status" value="1"/>
</dbReference>
<evidence type="ECO:0000256" key="2">
    <source>
        <dbReference type="ARBA" id="ARBA00022801"/>
    </source>
</evidence>
<dbReference type="InterPro" id="IPR038718">
    <property type="entry name" value="SNF2-like_sf"/>
</dbReference>
<evidence type="ECO:0000259" key="6">
    <source>
        <dbReference type="PROSITE" id="PS51192"/>
    </source>
</evidence>
<dbReference type="CDD" id="cd18793">
    <property type="entry name" value="SF2_C_SNF"/>
    <property type="match status" value="1"/>
</dbReference>
<dbReference type="SUPFAM" id="SSF52540">
    <property type="entry name" value="P-loop containing nucleoside triphosphate hydrolases"/>
    <property type="match status" value="1"/>
</dbReference>
<dbReference type="PANTHER" id="PTHR45766">
    <property type="entry name" value="DNA ANNEALING HELICASE AND ENDONUCLEASE ZRANB3 FAMILY MEMBER"/>
    <property type="match status" value="1"/>
</dbReference>
<organism evidence="8 9">
    <name type="scientific">Limnoglobus roseus</name>
    <dbReference type="NCBI Taxonomy" id="2598579"/>
    <lineage>
        <taxon>Bacteria</taxon>
        <taxon>Pseudomonadati</taxon>
        <taxon>Planctomycetota</taxon>
        <taxon>Planctomycetia</taxon>
        <taxon>Gemmatales</taxon>
        <taxon>Gemmataceae</taxon>
        <taxon>Limnoglobus</taxon>
    </lineage>
</organism>
<name>A0A5C1ACI6_9BACT</name>
<dbReference type="GO" id="GO:0004386">
    <property type="term" value="F:helicase activity"/>
    <property type="evidence" value="ECO:0007669"/>
    <property type="project" value="UniProtKB-KW"/>
</dbReference>
<dbReference type="InterPro" id="IPR000330">
    <property type="entry name" value="SNF2_N"/>
</dbReference>
<dbReference type="OrthoDB" id="9814088at2"/>
<protein>
    <submittedName>
        <fullName evidence="8">Helicase</fullName>
    </submittedName>
</protein>
<evidence type="ECO:0000256" key="1">
    <source>
        <dbReference type="ARBA" id="ARBA00022741"/>
    </source>
</evidence>
<keyword evidence="3 8" id="KW-0347">Helicase</keyword>
<dbReference type="PROSITE" id="PS51194">
    <property type="entry name" value="HELICASE_CTER"/>
    <property type="match status" value="1"/>
</dbReference>
<dbReference type="Gene3D" id="3.40.50.10810">
    <property type="entry name" value="Tandem AAA-ATPase domain"/>
    <property type="match status" value="1"/>
</dbReference>
<feature type="domain" description="Helicase C-terminal" evidence="7">
    <location>
        <begin position="461"/>
        <end position="623"/>
    </location>
</feature>